<keyword evidence="2" id="KW-1185">Reference proteome</keyword>
<evidence type="ECO:0000313" key="2">
    <source>
        <dbReference type="Proteomes" id="UP000667802"/>
    </source>
</evidence>
<evidence type="ECO:0000313" key="1">
    <source>
        <dbReference type="EMBL" id="MDR9900170.1"/>
    </source>
</evidence>
<protein>
    <submittedName>
        <fullName evidence="1">Uncharacterized protein</fullName>
    </submittedName>
</protein>
<dbReference type="RefSeq" id="WP_243902855.1">
    <property type="nucleotide sequence ID" value="NZ_JAALHA020000031.1"/>
</dbReference>
<name>A0AAP5MCC4_9CYAN</name>
<proteinExistence type="predicted"/>
<sequence length="145" mass="16165">MQHIRNQPHLHKQGRNSINNKQCLLKLLTPLTLAASVVMGGSSAQALQFNFTHAPGKTLNQMLGYEIAGRYWSNYLANDVTLNIFVEPTNKLPTNVIGGAIPGVTSQNSTTVSQRLKTMVASSGVYTWSWNPYWGWLEWLLAKYS</sequence>
<organism evidence="1 2">
    <name type="scientific">Aetokthonos hydrillicola Thurmond2011</name>
    <dbReference type="NCBI Taxonomy" id="2712845"/>
    <lineage>
        <taxon>Bacteria</taxon>
        <taxon>Bacillati</taxon>
        <taxon>Cyanobacteriota</taxon>
        <taxon>Cyanophyceae</taxon>
        <taxon>Nostocales</taxon>
        <taxon>Hapalosiphonaceae</taxon>
        <taxon>Aetokthonos</taxon>
    </lineage>
</organism>
<dbReference type="AlphaFoldDB" id="A0AAP5MCC4"/>
<dbReference type="EMBL" id="JAALHA020000031">
    <property type="protein sequence ID" value="MDR9900170.1"/>
    <property type="molecule type" value="Genomic_DNA"/>
</dbReference>
<gene>
    <name evidence="1" type="ORF">G7B40_037315</name>
</gene>
<reference evidence="2" key="1">
    <citation type="journal article" date="2021" name="Science">
        <title>Hunting the eagle killer: A cyanobacterial neurotoxin causes vacuolar myelinopathy.</title>
        <authorList>
            <person name="Breinlinger S."/>
            <person name="Phillips T.J."/>
            <person name="Haram B.N."/>
            <person name="Mares J."/>
            <person name="Martinez Yerena J.A."/>
            <person name="Hrouzek P."/>
            <person name="Sobotka R."/>
            <person name="Henderson W.M."/>
            <person name="Schmieder P."/>
            <person name="Williams S.M."/>
            <person name="Lauderdale J.D."/>
            <person name="Wilde H.D."/>
            <person name="Gerrin W."/>
            <person name="Kust A."/>
            <person name="Washington J.W."/>
            <person name="Wagner C."/>
            <person name="Geier B."/>
            <person name="Liebeke M."/>
            <person name="Enke H."/>
            <person name="Niedermeyer T.H.J."/>
            <person name="Wilde S.B."/>
        </authorList>
    </citation>
    <scope>NUCLEOTIDE SEQUENCE [LARGE SCALE GENOMIC DNA]</scope>
    <source>
        <strain evidence="2">Thurmond2011</strain>
    </source>
</reference>
<accession>A0AAP5MCC4</accession>
<comment type="caution">
    <text evidence="1">The sequence shown here is derived from an EMBL/GenBank/DDBJ whole genome shotgun (WGS) entry which is preliminary data.</text>
</comment>
<dbReference type="Proteomes" id="UP000667802">
    <property type="component" value="Unassembled WGS sequence"/>
</dbReference>